<dbReference type="FunCoup" id="A0A6P6GHW7">
    <property type="interactions" value="1"/>
</dbReference>
<protein>
    <submittedName>
        <fullName evidence="4">Uncharacterized protein LOC112493073</fullName>
    </submittedName>
</protein>
<sequence length="164" mass="18001">MAIKHCKCLSLLLFLAMFSIFLAGIAESRPVNLCGGADYKRLCQKIVKGQNSPLGATYEVVHQLISETKRAKRMLSQSASSKSQAAQICKENFDDALFDLHVCITNQNNHDKGSFNSNLSAVVADYVACDDAYTEAGQISPVDKLNKKLQNMADIGLYLETLVH</sequence>
<dbReference type="InParanoid" id="A0A6P6GHW7"/>
<dbReference type="GO" id="GO:0004857">
    <property type="term" value="F:enzyme inhibitor activity"/>
    <property type="evidence" value="ECO:0007669"/>
    <property type="project" value="InterPro"/>
</dbReference>
<gene>
    <name evidence="4" type="primary">LOC112493073</name>
</gene>
<evidence type="ECO:0000256" key="1">
    <source>
        <dbReference type="SAM" id="SignalP"/>
    </source>
</evidence>
<accession>A0A6P6GHW7</accession>
<dbReference type="SUPFAM" id="SSF101148">
    <property type="entry name" value="Plant invertase/pectin methylesterase inhibitor"/>
    <property type="match status" value="1"/>
</dbReference>
<evidence type="ECO:0000259" key="2">
    <source>
        <dbReference type="SMART" id="SM00856"/>
    </source>
</evidence>
<dbReference type="CDD" id="cd15800">
    <property type="entry name" value="PMEI-like_2"/>
    <property type="match status" value="1"/>
</dbReference>
<dbReference type="InterPro" id="IPR035513">
    <property type="entry name" value="Invertase/methylesterase_inhib"/>
</dbReference>
<dbReference type="Pfam" id="PF04043">
    <property type="entry name" value="PMEI"/>
    <property type="match status" value="1"/>
</dbReference>
<dbReference type="InterPro" id="IPR006501">
    <property type="entry name" value="Pectinesterase_inhib_dom"/>
</dbReference>
<keyword evidence="1" id="KW-0732">Signal</keyword>
<dbReference type="SMART" id="SM00856">
    <property type="entry name" value="PMEI"/>
    <property type="match status" value="1"/>
</dbReference>
<dbReference type="Proteomes" id="UP001652623">
    <property type="component" value="Chromosome 12"/>
</dbReference>
<organism evidence="3 4">
    <name type="scientific">Ziziphus jujuba</name>
    <name type="common">Chinese jujube</name>
    <name type="synonym">Ziziphus sativa</name>
    <dbReference type="NCBI Taxonomy" id="326968"/>
    <lineage>
        <taxon>Eukaryota</taxon>
        <taxon>Viridiplantae</taxon>
        <taxon>Streptophyta</taxon>
        <taxon>Embryophyta</taxon>
        <taxon>Tracheophyta</taxon>
        <taxon>Spermatophyta</taxon>
        <taxon>Magnoliopsida</taxon>
        <taxon>eudicotyledons</taxon>
        <taxon>Gunneridae</taxon>
        <taxon>Pentapetalae</taxon>
        <taxon>rosids</taxon>
        <taxon>fabids</taxon>
        <taxon>Rosales</taxon>
        <taxon>Rhamnaceae</taxon>
        <taxon>Paliureae</taxon>
        <taxon>Ziziphus</taxon>
    </lineage>
</organism>
<dbReference type="Gene3D" id="1.20.140.40">
    <property type="entry name" value="Invertase/pectin methylesterase inhibitor family protein"/>
    <property type="match status" value="1"/>
</dbReference>
<evidence type="ECO:0000313" key="3">
    <source>
        <dbReference type="Proteomes" id="UP001652623"/>
    </source>
</evidence>
<feature type="chain" id="PRO_5045156258" evidence="1">
    <location>
        <begin position="29"/>
        <end position="164"/>
    </location>
</feature>
<evidence type="ECO:0000313" key="4">
    <source>
        <dbReference type="RefSeq" id="XP_024933689.2"/>
    </source>
</evidence>
<dbReference type="GeneID" id="112493073"/>
<reference evidence="4" key="1">
    <citation type="submission" date="2025-08" db="UniProtKB">
        <authorList>
            <consortium name="RefSeq"/>
        </authorList>
    </citation>
    <scope>IDENTIFICATION</scope>
    <source>
        <tissue evidence="4">Seedling</tissue>
    </source>
</reference>
<feature type="domain" description="Pectinesterase inhibitor" evidence="2">
    <location>
        <begin position="25"/>
        <end position="159"/>
    </location>
</feature>
<dbReference type="KEGG" id="zju:112493073"/>
<name>A0A6P6GHW7_ZIZJJ</name>
<keyword evidence="3" id="KW-1185">Reference proteome</keyword>
<dbReference type="RefSeq" id="XP_024933689.2">
    <property type="nucleotide sequence ID" value="XM_025077921.3"/>
</dbReference>
<dbReference type="AlphaFoldDB" id="A0A6P6GHW7"/>
<feature type="signal peptide" evidence="1">
    <location>
        <begin position="1"/>
        <end position="28"/>
    </location>
</feature>
<proteinExistence type="predicted"/>